<comment type="caution">
    <text evidence="16">The sequence shown here is derived from an EMBL/GenBank/DDBJ whole genome shotgun (WGS) entry which is preliminary data.</text>
</comment>
<proteinExistence type="predicted"/>
<dbReference type="InterPro" id="IPR033941">
    <property type="entry name" value="IPMI_cat"/>
</dbReference>
<keyword evidence="8" id="KW-0004">4Fe-4S</keyword>
<comment type="pathway">
    <text evidence="4">Amino-acid biosynthesis; L-leucine biosynthesis; L-leucine from 3-methyl-2-oxobutanoate: step 2/4.</text>
</comment>
<dbReference type="InterPro" id="IPR001030">
    <property type="entry name" value="Acoase/IPM_deHydtase_lsu_aba"/>
</dbReference>
<dbReference type="SUPFAM" id="SSF53732">
    <property type="entry name" value="Aconitase iron-sulfur domain"/>
    <property type="match status" value="1"/>
</dbReference>
<evidence type="ECO:0000256" key="6">
    <source>
        <dbReference type="ARBA" id="ARBA00011998"/>
    </source>
</evidence>
<evidence type="ECO:0000256" key="7">
    <source>
        <dbReference type="ARBA" id="ARBA00022430"/>
    </source>
</evidence>
<keyword evidence="13" id="KW-0456">Lyase</keyword>
<dbReference type="RefSeq" id="WP_132922349.1">
    <property type="nucleotide sequence ID" value="NZ_SJOI01000001.1"/>
</dbReference>
<dbReference type="Pfam" id="PF00330">
    <property type="entry name" value="Aconitase"/>
    <property type="match status" value="1"/>
</dbReference>
<keyword evidence="12" id="KW-0411">Iron-sulfur</keyword>
<keyword evidence="10" id="KW-0479">Metal-binding</keyword>
<dbReference type="InterPro" id="IPR018136">
    <property type="entry name" value="Aconitase_4Fe-4S_BS"/>
</dbReference>
<dbReference type="InterPro" id="IPR036008">
    <property type="entry name" value="Aconitase_4Fe-4S_dom"/>
</dbReference>
<evidence type="ECO:0000256" key="9">
    <source>
        <dbReference type="ARBA" id="ARBA00022605"/>
    </source>
</evidence>
<evidence type="ECO:0000256" key="1">
    <source>
        <dbReference type="ARBA" id="ARBA00000491"/>
    </source>
</evidence>
<evidence type="ECO:0000256" key="8">
    <source>
        <dbReference type="ARBA" id="ARBA00022485"/>
    </source>
</evidence>
<comment type="function">
    <text evidence="3">Catalyzes the isomerization between 2-isopropylmalate and 3-isopropylmalate, via the formation of 2-isopropylmaleate.</text>
</comment>
<evidence type="ECO:0000256" key="13">
    <source>
        <dbReference type="ARBA" id="ARBA00023239"/>
    </source>
</evidence>
<evidence type="ECO:0000256" key="4">
    <source>
        <dbReference type="ARBA" id="ARBA00004729"/>
    </source>
</evidence>
<dbReference type="PRINTS" id="PR00415">
    <property type="entry name" value="ACONITASE"/>
</dbReference>
<evidence type="ECO:0000256" key="2">
    <source>
        <dbReference type="ARBA" id="ARBA00001966"/>
    </source>
</evidence>
<keyword evidence="17" id="KW-1185">Reference proteome</keyword>
<dbReference type="GO" id="GO:0003861">
    <property type="term" value="F:3-isopropylmalate dehydratase activity"/>
    <property type="evidence" value="ECO:0007669"/>
    <property type="project" value="UniProtKB-EC"/>
</dbReference>
<keyword evidence="11" id="KW-0408">Iron</keyword>
<accession>A0A4R1N852</accession>
<sequence>MGTIDNGQGKTLAEKIWDRHRIVDIDGEQLLYLDNLLVHEGSSHAFEALNALGKHVYRPDQIIACSDHYLPTVGRERGVEGIADPAIRNMILRLGENVRRHGIRYFGPEDPNQGILHVVAPEQGITQPGLLIGGADSHTTTHGAFGCLAFGIGASDARHVLATQTLWLRRPKTMRVRLVGEAAPYVSAKDINLALIALLGAGGALGHIIEYAGPAVTRMSMEQRMTLCNMAVEAGGRAGIVAPDETTYAYLKGRPFAPAAKEWRQAVAYWRTLPSDDNAVFDREVTLDLHEVSPTVTWGTSPEHALGIGGHLPDPAAIEDDDQRQEVAAALDYMGLTAGAPLTSIKIDRVFIGSCTNGRIEDLRAAAGIAFRGRVKVPSWVVPGSTSVKRQAEREGLDKIFINAGFEWRDAGCSLCTAINGDVLAEGERCASTSNRNFRGRQGVNGRTHLVSPVMAAAAALTGYLTDVRSFGETIL</sequence>
<keyword evidence="9" id="KW-0028">Amino-acid biosynthesis</keyword>
<evidence type="ECO:0000256" key="3">
    <source>
        <dbReference type="ARBA" id="ARBA00002695"/>
    </source>
</evidence>
<dbReference type="Gene3D" id="3.30.499.10">
    <property type="entry name" value="Aconitase, domain 3"/>
    <property type="match status" value="2"/>
</dbReference>
<name>A0A4R1N852_9GAMM</name>
<evidence type="ECO:0000256" key="5">
    <source>
        <dbReference type="ARBA" id="ARBA00011271"/>
    </source>
</evidence>
<dbReference type="GO" id="GO:0009098">
    <property type="term" value="P:L-leucine biosynthetic process"/>
    <property type="evidence" value="ECO:0007669"/>
    <property type="project" value="UniProtKB-UniPathway"/>
</dbReference>
<evidence type="ECO:0000256" key="11">
    <source>
        <dbReference type="ARBA" id="ARBA00023004"/>
    </source>
</evidence>
<feature type="domain" description="Aconitase/3-isopropylmalate dehydratase large subunit alpha/beta/alpha" evidence="15">
    <location>
        <begin position="14"/>
        <end position="463"/>
    </location>
</feature>
<dbReference type="Proteomes" id="UP000294555">
    <property type="component" value="Unassembled WGS sequence"/>
</dbReference>
<dbReference type="OrthoDB" id="9802769at2"/>
<dbReference type="EMBL" id="SJOI01000001">
    <property type="protein sequence ID" value="TCL03484.1"/>
    <property type="molecule type" value="Genomic_DNA"/>
</dbReference>
<reference evidence="16 17" key="1">
    <citation type="submission" date="2019-02" db="EMBL/GenBank/DDBJ databases">
        <title>Investigation of anaerobic lignin degradation for improved lignocellulosic biofuels.</title>
        <authorList>
            <person name="Deangelis K."/>
        </authorList>
    </citation>
    <scope>NUCLEOTIDE SEQUENCE [LARGE SCALE GENOMIC DNA]</scope>
    <source>
        <strain evidence="16 17">159R</strain>
    </source>
</reference>
<evidence type="ECO:0000259" key="15">
    <source>
        <dbReference type="Pfam" id="PF00330"/>
    </source>
</evidence>
<dbReference type="UniPathway" id="UPA00048">
    <property type="reaction ID" value="UER00071"/>
</dbReference>
<dbReference type="PROSITE" id="PS00450">
    <property type="entry name" value="ACONITASE_1"/>
    <property type="match status" value="1"/>
</dbReference>
<comment type="catalytic activity">
    <reaction evidence="1">
        <text>(2R,3S)-3-isopropylmalate = (2S)-2-isopropylmalate</text>
        <dbReference type="Rhea" id="RHEA:32287"/>
        <dbReference type="ChEBI" id="CHEBI:1178"/>
        <dbReference type="ChEBI" id="CHEBI:35121"/>
        <dbReference type="EC" id="4.2.1.33"/>
    </reaction>
</comment>
<dbReference type="InterPro" id="IPR004430">
    <property type="entry name" value="3-IsopropMal_deHydase_lsu"/>
</dbReference>
<keyword evidence="7" id="KW-0432">Leucine biosynthesis</keyword>
<dbReference type="GO" id="GO:0051539">
    <property type="term" value="F:4 iron, 4 sulfur cluster binding"/>
    <property type="evidence" value="ECO:0007669"/>
    <property type="project" value="UniProtKB-KW"/>
</dbReference>
<comment type="cofactor">
    <cofactor evidence="2">
        <name>[4Fe-4S] cluster</name>
        <dbReference type="ChEBI" id="CHEBI:49883"/>
    </cofactor>
</comment>
<keyword evidence="14" id="KW-0100">Branched-chain amino acid biosynthesis</keyword>
<organism evidence="16 17">
    <name type="scientific">Sodalis ligni</name>
    <dbReference type="NCBI Taxonomy" id="2697027"/>
    <lineage>
        <taxon>Bacteria</taxon>
        <taxon>Pseudomonadati</taxon>
        <taxon>Pseudomonadota</taxon>
        <taxon>Gammaproteobacteria</taxon>
        <taxon>Enterobacterales</taxon>
        <taxon>Bruguierivoracaceae</taxon>
        <taxon>Sodalis</taxon>
    </lineage>
</organism>
<dbReference type="AlphaFoldDB" id="A0A4R1N852"/>
<dbReference type="NCBIfam" id="TIGR00170">
    <property type="entry name" value="leuC"/>
    <property type="match status" value="1"/>
</dbReference>
<evidence type="ECO:0000256" key="10">
    <source>
        <dbReference type="ARBA" id="ARBA00022723"/>
    </source>
</evidence>
<evidence type="ECO:0000256" key="12">
    <source>
        <dbReference type="ARBA" id="ARBA00023014"/>
    </source>
</evidence>
<protein>
    <recommendedName>
        <fullName evidence="6">3-isopropylmalate dehydratase</fullName>
        <ecNumber evidence="6">4.2.1.33</ecNumber>
    </recommendedName>
</protein>
<evidence type="ECO:0000256" key="14">
    <source>
        <dbReference type="ARBA" id="ARBA00023304"/>
    </source>
</evidence>
<dbReference type="PANTHER" id="PTHR43822">
    <property type="entry name" value="HOMOACONITASE, MITOCHONDRIAL-RELATED"/>
    <property type="match status" value="1"/>
</dbReference>
<dbReference type="EC" id="4.2.1.33" evidence="6"/>
<gene>
    <name evidence="16" type="ORF">EZJ58_1557</name>
</gene>
<dbReference type="NCBIfam" id="NF004016">
    <property type="entry name" value="PRK05478.1"/>
    <property type="match status" value="1"/>
</dbReference>
<dbReference type="NCBIfam" id="NF009116">
    <property type="entry name" value="PRK12466.1"/>
    <property type="match status" value="1"/>
</dbReference>
<dbReference type="InterPro" id="IPR015931">
    <property type="entry name" value="Acnase/IPM_dHydase_lsu_aba_1/3"/>
</dbReference>
<dbReference type="GO" id="GO:0046872">
    <property type="term" value="F:metal ion binding"/>
    <property type="evidence" value="ECO:0007669"/>
    <property type="project" value="UniProtKB-KW"/>
</dbReference>
<dbReference type="PANTHER" id="PTHR43822:SF9">
    <property type="entry name" value="3-ISOPROPYLMALATE DEHYDRATASE"/>
    <property type="match status" value="1"/>
</dbReference>
<evidence type="ECO:0000313" key="16">
    <source>
        <dbReference type="EMBL" id="TCL03484.1"/>
    </source>
</evidence>
<evidence type="ECO:0000313" key="17">
    <source>
        <dbReference type="Proteomes" id="UP000294555"/>
    </source>
</evidence>
<comment type="subunit">
    <text evidence="5">Heterodimer of LeuC and LeuD.</text>
</comment>
<dbReference type="InterPro" id="IPR050067">
    <property type="entry name" value="IPM_dehydratase_rel_enz"/>
</dbReference>
<dbReference type="CDD" id="cd01583">
    <property type="entry name" value="IPMI"/>
    <property type="match status" value="1"/>
</dbReference>